<dbReference type="PANTHER" id="PTHR21319">
    <property type="entry name" value="RING FINGER AND CHY ZINC FINGER DOMAIN-CONTAINING PROTEIN 1"/>
    <property type="match status" value="1"/>
</dbReference>
<feature type="region of interest" description="Disordered" evidence="5">
    <location>
        <begin position="1"/>
        <end position="173"/>
    </location>
</feature>
<dbReference type="SUPFAM" id="SSF46689">
    <property type="entry name" value="Homeodomain-like"/>
    <property type="match status" value="1"/>
</dbReference>
<feature type="compositionally biased region" description="Basic and acidic residues" evidence="5">
    <location>
        <begin position="37"/>
        <end position="48"/>
    </location>
</feature>
<comment type="caution">
    <text evidence="9">The sequence shown here is derived from an EMBL/GenBank/DDBJ whole genome shotgun (WGS) entry which is preliminary data.</text>
</comment>
<evidence type="ECO:0000256" key="1">
    <source>
        <dbReference type="ARBA" id="ARBA00022723"/>
    </source>
</evidence>
<dbReference type="Proteomes" id="UP001071777">
    <property type="component" value="Unassembled WGS sequence"/>
</dbReference>
<evidence type="ECO:0000259" key="8">
    <source>
        <dbReference type="PROSITE" id="PS51293"/>
    </source>
</evidence>
<feature type="compositionally biased region" description="Gly residues" evidence="5">
    <location>
        <begin position="59"/>
        <end position="83"/>
    </location>
</feature>
<feature type="compositionally biased region" description="Basic and acidic residues" evidence="5">
    <location>
        <begin position="153"/>
        <end position="173"/>
    </location>
</feature>
<dbReference type="PROSITE" id="PS51293">
    <property type="entry name" value="SANT"/>
    <property type="match status" value="1"/>
</dbReference>
<dbReference type="SUPFAM" id="SSF161219">
    <property type="entry name" value="CHY zinc finger-like"/>
    <property type="match status" value="1"/>
</dbReference>
<keyword evidence="10" id="KW-1185">Reference proteome</keyword>
<dbReference type="PROSITE" id="PS51266">
    <property type="entry name" value="ZF_CHY"/>
    <property type="match status" value="1"/>
</dbReference>
<evidence type="ECO:0000259" key="6">
    <source>
        <dbReference type="PROSITE" id="PS50090"/>
    </source>
</evidence>
<feature type="domain" description="SANT" evidence="8">
    <location>
        <begin position="341"/>
        <end position="399"/>
    </location>
</feature>
<name>A0ABQ8PB83_9CRYT</name>
<evidence type="ECO:0000313" key="10">
    <source>
        <dbReference type="Proteomes" id="UP001071777"/>
    </source>
</evidence>
<proteinExistence type="predicted"/>
<dbReference type="Pfam" id="PF00249">
    <property type="entry name" value="Myb_DNA-binding"/>
    <property type="match status" value="1"/>
</dbReference>
<protein>
    <submittedName>
        <fullName evidence="9">Zinc finger-containing and myb DNA binding domain-containing protein</fullName>
    </submittedName>
</protein>
<evidence type="ECO:0000256" key="4">
    <source>
        <dbReference type="PROSITE-ProRule" id="PRU00601"/>
    </source>
</evidence>
<organism evidence="9 10">
    <name type="scientific">Cryptosporidium canis</name>
    <dbReference type="NCBI Taxonomy" id="195482"/>
    <lineage>
        <taxon>Eukaryota</taxon>
        <taxon>Sar</taxon>
        <taxon>Alveolata</taxon>
        <taxon>Apicomplexa</taxon>
        <taxon>Conoidasida</taxon>
        <taxon>Coccidia</taxon>
        <taxon>Eucoccidiorida</taxon>
        <taxon>Eimeriorina</taxon>
        <taxon>Cryptosporidiidae</taxon>
        <taxon>Cryptosporidium</taxon>
    </lineage>
</organism>
<feature type="domain" description="Myb-like" evidence="6">
    <location>
        <begin position="345"/>
        <end position="392"/>
    </location>
</feature>
<dbReference type="Gene3D" id="1.10.10.60">
    <property type="entry name" value="Homeodomain-like"/>
    <property type="match status" value="1"/>
</dbReference>
<keyword evidence="1" id="KW-0479">Metal-binding</keyword>
<dbReference type="EMBL" id="JAPCXB010000020">
    <property type="protein sequence ID" value="KAJ1614521.1"/>
    <property type="molecule type" value="Genomic_DNA"/>
</dbReference>
<sequence>MTEDTQHSSPVSLDSGAVEMTKKGNCRNRGRGRSRRLRETDVTERSVSEQKSGPKPTEVGGGGRGGRGRGGGGRGGGGRGGGRGNRDGDGGGRGGGRGGGGRGGGRGGGGRGNGDGDGGGRGGGGRGRGNGDGDGGGRGGGRGRGNGDGDGGGNRDEDGGSGSEKDNPNETKRVVERKVFVPVGSRYSWDGEYLRLSRLYGARVVSEGPESGVSEVGSSSRRSSSIQLSLLYEPSDPDFPFSKLSEYSMQSLGSDSSREKCQILLHITVPSGYPKENMDQVILDAPEYRHISSKFNEMFQESVSRTSSTQYPIYEAIKVFDRGFSDLVLNRLPSVESINEHILLSWTPVEQKLLEEAICYYKYTKDVNKKWSEIANHVGHGKTVKQCIERYKYCRSLVAGKKPEKKSTEEGSGAGGAGVESGEAGRRATDGPSSLEGPAEGGMPPVEDLDRMSLSNFESLLFSGLEICSVDLILMAVLRVQVYCSRCREVNDYRPISIPGNQDLTSNEQGETRDLGFLDKLILGSSQNCRKCGLKHSIYFSPLICHSNDLRIGKMEFSDCSLRDILPSDILVSCSNCSNFLRVREFFVGKQYSVSCRNCFKELRIRAGGLTIGEEIFNVDKSTDFLLAELGDLKKLKRKTNSKDSKLPTAVGTPLPANGTCSHYKKSNRWNRFPCCNKAYPCHECHDKDNPDHKFDWAKQMICGFCSREQGFSDNCKYCRANLIGKTGNASGRFWEGGKGCRNPLTLSNRDSRKLKLISRQLKKT</sequence>
<evidence type="ECO:0000256" key="2">
    <source>
        <dbReference type="ARBA" id="ARBA00022771"/>
    </source>
</evidence>
<gene>
    <name evidence="9" type="ORF">OJ252_603</name>
</gene>
<dbReference type="InterPro" id="IPR008913">
    <property type="entry name" value="Znf_CHY"/>
</dbReference>
<dbReference type="PROSITE" id="PS50090">
    <property type="entry name" value="MYB_LIKE"/>
    <property type="match status" value="1"/>
</dbReference>
<dbReference type="InterPro" id="IPR009057">
    <property type="entry name" value="Homeodomain-like_sf"/>
</dbReference>
<accession>A0ABQ8PB83</accession>
<feature type="compositionally biased region" description="Basic residues" evidence="5">
    <location>
        <begin position="24"/>
        <end position="36"/>
    </location>
</feature>
<dbReference type="InterPro" id="IPR037274">
    <property type="entry name" value="Znf_CHY_sf"/>
</dbReference>
<dbReference type="InterPro" id="IPR017884">
    <property type="entry name" value="SANT_dom"/>
</dbReference>
<dbReference type="InterPro" id="IPR001005">
    <property type="entry name" value="SANT/Myb"/>
</dbReference>
<keyword evidence="2 4" id="KW-0863">Zinc-finger</keyword>
<evidence type="ECO:0000256" key="5">
    <source>
        <dbReference type="SAM" id="MobiDB-lite"/>
    </source>
</evidence>
<dbReference type="SMART" id="SM00717">
    <property type="entry name" value="SANT"/>
    <property type="match status" value="1"/>
</dbReference>
<feature type="region of interest" description="Disordered" evidence="5">
    <location>
        <begin position="404"/>
        <end position="447"/>
    </location>
</feature>
<evidence type="ECO:0000256" key="3">
    <source>
        <dbReference type="ARBA" id="ARBA00022833"/>
    </source>
</evidence>
<reference evidence="9" key="1">
    <citation type="submission" date="2022-10" db="EMBL/GenBank/DDBJ databases">
        <title>Adaptive evolution leads to modifications in subtelomeric GC content in a zoonotic Cryptosporidium species.</title>
        <authorList>
            <person name="Li J."/>
            <person name="Feng Y."/>
            <person name="Xiao L."/>
        </authorList>
    </citation>
    <scope>NUCLEOTIDE SEQUENCE</scope>
    <source>
        <strain evidence="9">25894</strain>
    </source>
</reference>
<feature type="compositionally biased region" description="Gly residues" evidence="5">
    <location>
        <begin position="91"/>
        <end position="152"/>
    </location>
</feature>
<feature type="domain" description="CHY-type" evidence="7">
    <location>
        <begin position="654"/>
        <end position="721"/>
    </location>
</feature>
<dbReference type="Pfam" id="PF05495">
    <property type="entry name" value="zf-CHY"/>
    <property type="match status" value="1"/>
</dbReference>
<keyword evidence="3" id="KW-0862">Zinc</keyword>
<dbReference type="CDD" id="cd00167">
    <property type="entry name" value="SANT"/>
    <property type="match status" value="1"/>
</dbReference>
<evidence type="ECO:0000259" key="7">
    <source>
        <dbReference type="PROSITE" id="PS51266"/>
    </source>
</evidence>
<evidence type="ECO:0000313" key="9">
    <source>
        <dbReference type="EMBL" id="KAJ1614521.1"/>
    </source>
</evidence>
<dbReference type="PANTHER" id="PTHR21319:SF53">
    <property type="entry name" value="RING FINGER AND CHY ZINC FINGER DOMAIN-CONTAINING PROTEIN 1"/>
    <property type="match status" value="1"/>
</dbReference>